<dbReference type="EMBL" id="LAYZ01000001">
    <property type="protein sequence ID" value="KKK35786.1"/>
    <property type="molecule type" value="Genomic_DNA"/>
</dbReference>
<dbReference type="InterPro" id="IPR001753">
    <property type="entry name" value="Enoyl-CoA_hydra/iso"/>
</dbReference>
<comment type="similarity">
    <text evidence="1 2">Belongs to the enoyl-CoA hydratase/isomerase family.</text>
</comment>
<sequence>MYETIIVNQEEGIGQIIFNRPDKYNAFNDEMLEETGQALRMLEKSEDIKVITIEGTGKVFSTGQDLTGVDESMDHGEMIRLFYAPLIQAIDTSEKLIVAKVNGIAAGAGMSIALACDMRWMRDDAMMTSAFINVGLVPDSGHIFHLTKLAGQQKALEISLYSPRLSARESMDLGLVDDVFEKDIFDTECCARIDDLLGKPSIAIGLIKQLTKRVADSALSEFMDIESEYQRLSGLTEDHREGMMAFKEKRKAEFKGK</sequence>
<keyword evidence="4" id="KW-1185">Reference proteome</keyword>
<protein>
    <recommendedName>
        <fullName evidence="5">Enoyl-CoA hydratase</fullName>
    </recommendedName>
</protein>
<proteinExistence type="inferred from homology"/>
<evidence type="ECO:0000313" key="3">
    <source>
        <dbReference type="EMBL" id="KKK35786.1"/>
    </source>
</evidence>
<dbReference type="Pfam" id="PF00378">
    <property type="entry name" value="ECH_1"/>
    <property type="match status" value="1"/>
</dbReference>
<reference evidence="3 4" key="1">
    <citation type="submission" date="2015-04" db="EMBL/GenBank/DDBJ databases">
        <title>Taxonomic description and genome sequence of Salinicoccus sediminis sp. nov., a novel hyper halotolerant bacterium isolated from marine sediment.</title>
        <authorList>
            <person name="Mathan Kumar R."/>
            <person name="Kaur G."/>
            <person name="Kumar N."/>
            <person name="Kumar A."/>
            <person name="Singh N.K."/>
            <person name="Kaur N."/>
            <person name="Mayilraj S."/>
        </authorList>
    </citation>
    <scope>NUCLEOTIDE SEQUENCE [LARGE SCALE GENOMIC DNA]</scope>
    <source>
        <strain evidence="3 4">SV-16</strain>
    </source>
</reference>
<evidence type="ECO:0000256" key="1">
    <source>
        <dbReference type="ARBA" id="ARBA00005254"/>
    </source>
</evidence>
<dbReference type="PROSITE" id="PS00166">
    <property type="entry name" value="ENOYL_COA_HYDRATASE"/>
    <property type="match status" value="1"/>
</dbReference>
<evidence type="ECO:0000256" key="2">
    <source>
        <dbReference type="RuleBase" id="RU003707"/>
    </source>
</evidence>
<dbReference type="SUPFAM" id="SSF52096">
    <property type="entry name" value="ClpP/crotonase"/>
    <property type="match status" value="1"/>
</dbReference>
<dbReference type="InterPro" id="IPR014748">
    <property type="entry name" value="Enoyl-CoA_hydra_C"/>
</dbReference>
<dbReference type="InterPro" id="IPR029045">
    <property type="entry name" value="ClpP/crotonase-like_dom_sf"/>
</dbReference>
<accession>A0A0M2SQ16</accession>
<dbReference type="PANTHER" id="PTHR43684">
    <property type="match status" value="1"/>
</dbReference>
<name>A0A0M2SQ16_9STAP</name>
<dbReference type="STRING" id="1432562.WN59_02930"/>
<dbReference type="Proteomes" id="UP000034287">
    <property type="component" value="Unassembled WGS sequence"/>
</dbReference>
<dbReference type="CDD" id="cd06558">
    <property type="entry name" value="crotonase-like"/>
    <property type="match status" value="1"/>
</dbReference>
<evidence type="ECO:0008006" key="5">
    <source>
        <dbReference type="Google" id="ProtNLM"/>
    </source>
</evidence>
<dbReference type="InterPro" id="IPR018376">
    <property type="entry name" value="Enoyl-CoA_hyd/isom_CS"/>
</dbReference>
<dbReference type="AlphaFoldDB" id="A0A0M2SQ16"/>
<dbReference type="PATRIC" id="fig|1432562.3.peg.601"/>
<dbReference type="Gene3D" id="3.90.226.10">
    <property type="entry name" value="2-enoyl-CoA Hydratase, Chain A, domain 1"/>
    <property type="match status" value="1"/>
</dbReference>
<evidence type="ECO:0000313" key="4">
    <source>
        <dbReference type="Proteomes" id="UP000034287"/>
    </source>
</evidence>
<dbReference type="Gene3D" id="1.10.12.10">
    <property type="entry name" value="Lyase 2-enoyl-coa Hydratase, Chain A, domain 2"/>
    <property type="match status" value="1"/>
</dbReference>
<dbReference type="InterPro" id="IPR051053">
    <property type="entry name" value="ECH/Chromodomain_protein"/>
</dbReference>
<dbReference type="RefSeq" id="WP_046512278.1">
    <property type="nucleotide sequence ID" value="NZ_LAYZ01000001.1"/>
</dbReference>
<comment type="caution">
    <text evidence="3">The sequence shown here is derived from an EMBL/GenBank/DDBJ whole genome shotgun (WGS) entry which is preliminary data.</text>
</comment>
<organism evidence="3 4">
    <name type="scientific">Salinicoccus sediminis</name>
    <dbReference type="NCBI Taxonomy" id="1432562"/>
    <lineage>
        <taxon>Bacteria</taxon>
        <taxon>Bacillati</taxon>
        <taxon>Bacillota</taxon>
        <taxon>Bacilli</taxon>
        <taxon>Bacillales</taxon>
        <taxon>Staphylococcaceae</taxon>
        <taxon>Salinicoccus</taxon>
    </lineage>
</organism>
<dbReference type="GO" id="GO:0003824">
    <property type="term" value="F:catalytic activity"/>
    <property type="evidence" value="ECO:0007669"/>
    <property type="project" value="InterPro"/>
</dbReference>
<dbReference type="PANTHER" id="PTHR43684:SF4">
    <property type="entry name" value="ENOYL-COA HYDRATASE_ISOMERASE FAMILY PROTEIN (AFU_ORTHOLOGUE AFUA_1G01890)"/>
    <property type="match status" value="1"/>
</dbReference>
<dbReference type="OrthoDB" id="9775794at2"/>
<gene>
    <name evidence="3" type="ORF">WN59_02930</name>
</gene>